<evidence type="ECO:0000313" key="1">
    <source>
        <dbReference type="EMBL" id="CAG9127477.1"/>
    </source>
</evidence>
<dbReference type="Proteomes" id="UP000653454">
    <property type="component" value="Unassembled WGS sequence"/>
</dbReference>
<dbReference type="InterPro" id="IPR053084">
    <property type="entry name" value="AKAP"/>
</dbReference>
<dbReference type="GO" id="GO:0034237">
    <property type="term" value="F:protein kinase A regulatory subunit binding"/>
    <property type="evidence" value="ECO:0007669"/>
    <property type="project" value="TreeGrafter"/>
</dbReference>
<dbReference type="InterPro" id="IPR025663">
    <property type="entry name" value="AKAP_28"/>
</dbReference>
<organism evidence="1 2">
    <name type="scientific">Plutella xylostella</name>
    <name type="common">Diamondback moth</name>
    <name type="synonym">Plutella maculipennis</name>
    <dbReference type="NCBI Taxonomy" id="51655"/>
    <lineage>
        <taxon>Eukaryota</taxon>
        <taxon>Metazoa</taxon>
        <taxon>Ecdysozoa</taxon>
        <taxon>Arthropoda</taxon>
        <taxon>Hexapoda</taxon>
        <taxon>Insecta</taxon>
        <taxon>Pterygota</taxon>
        <taxon>Neoptera</taxon>
        <taxon>Endopterygota</taxon>
        <taxon>Lepidoptera</taxon>
        <taxon>Glossata</taxon>
        <taxon>Ditrysia</taxon>
        <taxon>Yponomeutoidea</taxon>
        <taxon>Plutellidae</taxon>
        <taxon>Plutella</taxon>
    </lineage>
</organism>
<dbReference type="PANTHER" id="PTHR35075:SF1">
    <property type="entry name" value="A-KINASE ANCHOR PROTEIN 14"/>
    <property type="match status" value="1"/>
</dbReference>
<proteinExistence type="predicted"/>
<comment type="caution">
    <text evidence="1">The sequence shown here is derived from an EMBL/GenBank/DDBJ whole genome shotgun (WGS) entry which is preliminary data.</text>
</comment>
<sequence length="184" mass="21212">MVSLPPLKSYEETAVDLVTCVINRAKDQLGCRQTLKSIALTRSQLNRPYVLKLGNLEPPVAQSGERFIREAIENVWKLTETFMYHVEYIGCYNDDVAIAYYFEVKFSQPTAKYPIPQAAASVFFKVQEQTSESTSKETAKITFRLEGHHQDHDVRRVLLVPDWILALLQMKLQLFRRIEGINVF</sequence>
<name>A0A8S4FI45_PLUXY</name>
<accession>A0A8S4FI45</accession>
<dbReference type="PANTHER" id="PTHR35075">
    <property type="entry name" value="A-KINASE ANCHOR PROTEIN 14"/>
    <property type="match status" value="1"/>
</dbReference>
<evidence type="ECO:0000313" key="2">
    <source>
        <dbReference type="Proteomes" id="UP000653454"/>
    </source>
</evidence>
<reference evidence="1" key="1">
    <citation type="submission" date="2020-11" db="EMBL/GenBank/DDBJ databases">
        <authorList>
            <person name="Whiteford S."/>
        </authorList>
    </citation>
    <scope>NUCLEOTIDE SEQUENCE</scope>
</reference>
<dbReference type="AlphaFoldDB" id="A0A8S4FI45"/>
<dbReference type="Pfam" id="PF14469">
    <property type="entry name" value="AKAP28"/>
    <property type="match status" value="1"/>
</dbReference>
<dbReference type="GO" id="GO:0005952">
    <property type="term" value="C:cAMP-dependent protein kinase complex"/>
    <property type="evidence" value="ECO:0007669"/>
    <property type="project" value="TreeGrafter"/>
</dbReference>
<keyword evidence="2" id="KW-1185">Reference proteome</keyword>
<gene>
    <name evidence="1" type="ORF">PLXY2_LOCUS8979</name>
</gene>
<dbReference type="EMBL" id="CAJHNJ030000034">
    <property type="protein sequence ID" value="CAG9127477.1"/>
    <property type="molecule type" value="Genomic_DNA"/>
</dbReference>
<protein>
    <submittedName>
        <fullName evidence="1">(diamondback moth) hypothetical protein</fullName>
    </submittedName>
</protein>